<dbReference type="AlphaFoldDB" id="A0A6A6G8C1"/>
<feature type="region of interest" description="Disordered" evidence="1">
    <location>
        <begin position="690"/>
        <end position="789"/>
    </location>
</feature>
<organism evidence="2 3">
    <name type="scientific">Elsinoe ampelina</name>
    <dbReference type="NCBI Taxonomy" id="302913"/>
    <lineage>
        <taxon>Eukaryota</taxon>
        <taxon>Fungi</taxon>
        <taxon>Dikarya</taxon>
        <taxon>Ascomycota</taxon>
        <taxon>Pezizomycotina</taxon>
        <taxon>Dothideomycetes</taxon>
        <taxon>Dothideomycetidae</taxon>
        <taxon>Myriangiales</taxon>
        <taxon>Elsinoaceae</taxon>
        <taxon>Elsinoe</taxon>
    </lineage>
</organism>
<proteinExistence type="predicted"/>
<dbReference type="Proteomes" id="UP000799538">
    <property type="component" value="Unassembled WGS sequence"/>
</dbReference>
<keyword evidence="3" id="KW-1185">Reference proteome</keyword>
<feature type="compositionally biased region" description="Basic and acidic residues" evidence="1">
    <location>
        <begin position="323"/>
        <end position="332"/>
    </location>
</feature>
<dbReference type="EMBL" id="ML992509">
    <property type="protein sequence ID" value="KAF2221813.1"/>
    <property type="molecule type" value="Genomic_DNA"/>
</dbReference>
<feature type="compositionally biased region" description="Polar residues" evidence="1">
    <location>
        <begin position="496"/>
        <end position="506"/>
    </location>
</feature>
<feature type="compositionally biased region" description="Basic and acidic residues" evidence="1">
    <location>
        <begin position="718"/>
        <end position="727"/>
    </location>
</feature>
<evidence type="ECO:0000256" key="1">
    <source>
        <dbReference type="SAM" id="MobiDB-lite"/>
    </source>
</evidence>
<dbReference type="OrthoDB" id="10404665at2759"/>
<feature type="region of interest" description="Disordered" evidence="1">
    <location>
        <begin position="304"/>
        <end position="511"/>
    </location>
</feature>
<name>A0A6A6G8C1_9PEZI</name>
<evidence type="ECO:0000313" key="2">
    <source>
        <dbReference type="EMBL" id="KAF2221813.1"/>
    </source>
</evidence>
<sequence>MSSVSAASLLSSFTIYRSRPFEVGPTYTTPPPSDHSDTTNNNPVFASGRRLDRVPKTTPSGSFSMPTKRGRPRLAEKSESPIPQRQAGKLPIVSTRQKLVLAPKPLDVYDTPSSPRELSSKVPKKSTQRKTTRAATTAKTSQRKMKAEPVSQHHVKSAPNNSKQMSKSVNASQAHGARRSGRIIDQSAALQEVDGDSQQKPIHVSDSDAVQDDSSDVDGDDNGESSQPEDTSHHRRPDRKHELAASQAQQTVDPASASTLYQDHFDTLAARGIQSLLVSMLPASAKLESQTPLPNPATTIVSSKVKQNHTQGDSQAALGNLASEEKFSERSRPSHSPDNASHVSAAAAPTKADPVEMLEGESTSDLLMDASQNSPHQNDEEMEQVLVEDSVPLEASLLEGPVDDNNPAVHTTDLNGVDEADQASQSSALSQHSTNSIVPDSYDLFNDKHAQLRAPEFEQDPTNDSPASPRSNPDYQEKTLLSNEDLGPNPTLAAHDSTNLAPSNHIESTEAPSKAHQTSFAALQFHSEPIKALSSAGTLSPSKVVSHKRRGSADGDISPAKRIRLGRVPLTTSTKHNISEHASQYQESPQRSVHFMDDFASDESHKPAPRAQLEATSGTLLQNDKPNISPHTFVASSDGTASPDHASTYESYTPISLGNQDAFADKLGKIINECFAKQIMPRIEAIESDIKSQRTTKLPPPSAPDPIQFTFPASKQKHTSDHDDRGSHHGSPMKDPSTRRPIVDNNKSNSNSPRKNQQVMRSRTDSDDSDSSESSDEESSMDGSTLIEDEHMRRRQWIDSLQQHQKSVFEELQDISEALTINLVDREQAVERICAKFKREGNVLISAAQAERAKAVQQCEKRLDSTATRVNRSLTSALKELSSNTQTVVALGSLNKPPNATTAQAKLTSIISAW</sequence>
<feature type="compositionally biased region" description="Basic residues" evidence="1">
    <location>
        <begin position="122"/>
        <end position="132"/>
    </location>
</feature>
<feature type="compositionally biased region" description="Polar residues" evidence="1">
    <location>
        <begin position="460"/>
        <end position="482"/>
    </location>
</feature>
<reference evidence="3" key="1">
    <citation type="journal article" date="2020" name="Stud. Mycol.">
        <title>101 Dothideomycetes genomes: A test case for predicting lifestyles and emergence of pathogens.</title>
        <authorList>
            <person name="Haridas S."/>
            <person name="Albert R."/>
            <person name="Binder M."/>
            <person name="Bloem J."/>
            <person name="LaButti K."/>
            <person name="Salamov A."/>
            <person name="Andreopoulos B."/>
            <person name="Baker S."/>
            <person name="Barry K."/>
            <person name="Bills G."/>
            <person name="Bluhm B."/>
            <person name="Cannon C."/>
            <person name="Castanera R."/>
            <person name="Culley D."/>
            <person name="Daum C."/>
            <person name="Ezra D."/>
            <person name="Gonzalez J."/>
            <person name="Henrissat B."/>
            <person name="Kuo A."/>
            <person name="Liang C."/>
            <person name="Lipzen A."/>
            <person name="Lutzoni F."/>
            <person name="Magnuson J."/>
            <person name="Mondo S."/>
            <person name="Nolan M."/>
            <person name="Ohm R."/>
            <person name="Pangilinan J."/>
            <person name="Park H.-J."/>
            <person name="Ramirez L."/>
            <person name="Alfaro M."/>
            <person name="Sun H."/>
            <person name="Tritt A."/>
            <person name="Yoshinaga Y."/>
            <person name="Zwiers L.-H."/>
            <person name="Turgeon B."/>
            <person name="Goodwin S."/>
            <person name="Spatafora J."/>
            <person name="Crous P."/>
            <person name="Grigoriev I."/>
        </authorList>
    </citation>
    <scope>NUCLEOTIDE SEQUENCE [LARGE SCALE GENOMIC DNA]</scope>
    <source>
        <strain evidence="3">CECT 20119</strain>
    </source>
</reference>
<feature type="compositionally biased region" description="Acidic residues" evidence="1">
    <location>
        <begin position="767"/>
        <end position="780"/>
    </location>
</feature>
<gene>
    <name evidence="2" type="ORF">BDZ85DRAFT_320121</name>
</gene>
<protein>
    <submittedName>
        <fullName evidence="2">Uncharacterized protein</fullName>
    </submittedName>
</protein>
<feature type="compositionally biased region" description="Polar residues" evidence="1">
    <location>
        <begin position="304"/>
        <end position="314"/>
    </location>
</feature>
<feature type="compositionally biased region" description="Low complexity" evidence="1">
    <location>
        <begin position="422"/>
        <end position="436"/>
    </location>
</feature>
<feature type="region of interest" description="Disordered" evidence="1">
    <location>
        <begin position="620"/>
        <end position="647"/>
    </location>
</feature>
<feature type="compositionally biased region" description="Polar residues" evidence="1">
    <location>
        <begin position="246"/>
        <end position="258"/>
    </location>
</feature>
<feature type="compositionally biased region" description="Polar residues" evidence="1">
    <location>
        <begin position="361"/>
        <end position="376"/>
    </location>
</feature>
<evidence type="ECO:0000313" key="3">
    <source>
        <dbReference type="Proteomes" id="UP000799538"/>
    </source>
</evidence>
<feature type="compositionally biased region" description="Acidic residues" evidence="1">
    <location>
        <begin position="209"/>
        <end position="223"/>
    </location>
</feature>
<feature type="compositionally biased region" description="Polar residues" evidence="1">
    <location>
        <begin position="158"/>
        <end position="173"/>
    </location>
</feature>
<accession>A0A6A6G8C1</accession>
<feature type="region of interest" description="Disordered" evidence="1">
    <location>
        <begin position="21"/>
        <end position="258"/>
    </location>
</feature>
<feature type="compositionally biased region" description="Polar residues" evidence="1">
    <location>
        <begin position="620"/>
        <end position="640"/>
    </location>
</feature>